<keyword evidence="2" id="KW-0732">Signal</keyword>
<feature type="region of interest" description="Disordered" evidence="1">
    <location>
        <begin position="24"/>
        <end position="70"/>
    </location>
</feature>
<evidence type="ECO:0000256" key="1">
    <source>
        <dbReference type="SAM" id="MobiDB-lite"/>
    </source>
</evidence>
<protein>
    <recommendedName>
        <fullName evidence="5">Secreted protein</fullName>
    </recommendedName>
</protein>
<evidence type="ECO:0000313" key="4">
    <source>
        <dbReference type="Proteomes" id="UP000664109"/>
    </source>
</evidence>
<dbReference type="EMBL" id="JAFEJA010000001">
    <property type="protein sequence ID" value="MBM9620957.1"/>
    <property type="molecule type" value="Genomic_DNA"/>
</dbReference>
<name>A0ABS2UTX3_9ACTN</name>
<proteinExistence type="predicted"/>
<gene>
    <name evidence="3" type="ORF">JE024_19890</name>
</gene>
<dbReference type="RefSeq" id="WP_205374871.1">
    <property type="nucleotide sequence ID" value="NZ_JAFEJA010000001.1"/>
</dbReference>
<feature type="chain" id="PRO_5046659458" description="Secreted protein" evidence="2">
    <location>
        <begin position="21"/>
        <end position="163"/>
    </location>
</feature>
<evidence type="ECO:0000313" key="3">
    <source>
        <dbReference type="EMBL" id="MBM9620957.1"/>
    </source>
</evidence>
<keyword evidence="4" id="KW-1185">Reference proteome</keyword>
<accession>A0ABS2UTX3</accession>
<evidence type="ECO:0000256" key="2">
    <source>
        <dbReference type="SAM" id="SignalP"/>
    </source>
</evidence>
<feature type="signal peptide" evidence="2">
    <location>
        <begin position="1"/>
        <end position="20"/>
    </location>
</feature>
<sequence>MKIRHVRAIAVFGIALVALTGARGSGGGGCDNNSSSSSSSSGGSHNDSDGTSGGSSGGSLPGGSGADKAARDVTIDECKYDPATKNLVARITVNNSDMMDYDYSVTMKFTGGAGGTATPATAMKSGIAVAGGASASAELTTPYIGSGDGSEYTKCEVTRASRF</sequence>
<reference evidence="3 4" key="1">
    <citation type="journal article" date="2016" name="Arch. Microbiol.">
        <title>Streptomyces zhihengii sp. nov., isolated from rhizospheric soil of Psammosilene tunicoides.</title>
        <authorList>
            <person name="Huang M.J."/>
            <person name="Fei J.J."/>
            <person name="Salam N."/>
            <person name="Kim C.J."/>
            <person name="Hozzein W.N."/>
            <person name="Xiao M."/>
            <person name="Huang H.Q."/>
            <person name="Li W.J."/>
        </authorList>
    </citation>
    <scope>NUCLEOTIDE SEQUENCE [LARGE SCALE GENOMIC DNA]</scope>
    <source>
        <strain evidence="3 4">YIM T102</strain>
    </source>
</reference>
<organism evidence="3 4">
    <name type="scientific">Streptomyces zhihengii</name>
    <dbReference type="NCBI Taxonomy" id="1818004"/>
    <lineage>
        <taxon>Bacteria</taxon>
        <taxon>Bacillati</taxon>
        <taxon>Actinomycetota</taxon>
        <taxon>Actinomycetes</taxon>
        <taxon>Kitasatosporales</taxon>
        <taxon>Streptomycetaceae</taxon>
        <taxon>Streptomyces</taxon>
    </lineage>
</organism>
<evidence type="ECO:0008006" key="5">
    <source>
        <dbReference type="Google" id="ProtNLM"/>
    </source>
</evidence>
<comment type="caution">
    <text evidence="3">The sequence shown here is derived from an EMBL/GenBank/DDBJ whole genome shotgun (WGS) entry which is preliminary data.</text>
</comment>
<feature type="compositionally biased region" description="Gly residues" evidence="1">
    <location>
        <begin position="51"/>
        <end position="65"/>
    </location>
</feature>
<feature type="compositionally biased region" description="Low complexity" evidence="1">
    <location>
        <begin position="31"/>
        <end position="45"/>
    </location>
</feature>
<dbReference type="Proteomes" id="UP000664109">
    <property type="component" value="Unassembled WGS sequence"/>
</dbReference>